<evidence type="ECO:0000313" key="4">
    <source>
        <dbReference type="Proteomes" id="UP000234748"/>
    </source>
</evidence>
<evidence type="ECO:0000259" key="2">
    <source>
        <dbReference type="Pfam" id="PF13439"/>
    </source>
</evidence>
<dbReference type="RefSeq" id="WP_101639831.1">
    <property type="nucleotide sequence ID" value="NZ_PGUY01000002.1"/>
</dbReference>
<dbReference type="InterPro" id="IPR001296">
    <property type="entry name" value="Glyco_trans_1"/>
</dbReference>
<accession>A0A2N5MBS1</accession>
<feature type="domain" description="Glycosyltransferase subfamily 4-like N-terminal" evidence="2">
    <location>
        <begin position="21"/>
        <end position="197"/>
    </location>
</feature>
<protein>
    <submittedName>
        <fullName evidence="3">Glycosyltransferase WbuB</fullName>
    </submittedName>
</protein>
<dbReference type="OrthoDB" id="9811902at2"/>
<keyword evidence="3" id="KW-0808">Transferase</keyword>
<comment type="caution">
    <text evidence="3">The sequence shown here is derived from an EMBL/GenBank/DDBJ whole genome shotgun (WGS) entry which is preliminary data.</text>
</comment>
<dbReference type="CDD" id="cd03794">
    <property type="entry name" value="GT4_WbuB-like"/>
    <property type="match status" value="1"/>
</dbReference>
<sequence length="414" mass="47513">MKKHILVIAQYFYPEQFRFNDICAEWVKRGYKVTVITGIPNYPQGKYYEGYGLFKKRKETYKGIEIIRIPLIPRGNNSIMLALNYVSFVVSGYFWKVFTKIKADYVFIFEVSPMTQALPGVWYAKKRQIPCYLYVQDLWPENVEIITGITNEHIIGAIGKMVDYIYKNCTKIFTTSNSFVDSIEKRNVPKKKIEYWPQFAEDFYRPLEKKVNPEIPDDGALNLIFAGNIGYAQGLDILPKVAMLIKQKKLDRRIRFNIVGDGRYKESLVDIVNSNNLGYMFNFIPKQPANEIPYLMAACDSAFLCLTNNPLFAMTIPAKLQSYMACGIPIIASVEGETNQIIKESNAGLSSPAGDAQSLCENIIELSTKSGIELKQLGINARNYYDKYFNKEILLNRMDVNFRNTIDMEETKIV</sequence>
<feature type="domain" description="Glycosyl transferase family 1" evidence="1">
    <location>
        <begin position="219"/>
        <end position="383"/>
    </location>
</feature>
<dbReference type="AlphaFoldDB" id="A0A2N5MBS1"/>
<dbReference type="Pfam" id="PF00534">
    <property type="entry name" value="Glycos_transf_1"/>
    <property type="match status" value="1"/>
</dbReference>
<dbReference type="InterPro" id="IPR028098">
    <property type="entry name" value="Glyco_trans_4-like_N"/>
</dbReference>
<reference evidence="3 4" key="1">
    <citation type="submission" date="2017-11" db="EMBL/GenBank/DDBJ databases">
        <title>Comparitive Functional Genomics of Dry Heat Resistant strains isolated from the Viking Spacecraft.</title>
        <authorList>
            <person name="Seuylemezian A."/>
            <person name="Cooper K."/>
            <person name="Vaishampayan P."/>
        </authorList>
    </citation>
    <scope>NUCLEOTIDE SEQUENCE [LARGE SCALE GENOMIC DNA]</scope>
    <source>
        <strain evidence="3 4">V1-29</strain>
    </source>
</reference>
<organism evidence="3 4">
    <name type="scientific">Peribacillus deserti</name>
    <dbReference type="NCBI Taxonomy" id="673318"/>
    <lineage>
        <taxon>Bacteria</taxon>
        <taxon>Bacillati</taxon>
        <taxon>Bacillota</taxon>
        <taxon>Bacilli</taxon>
        <taxon>Bacillales</taxon>
        <taxon>Bacillaceae</taxon>
        <taxon>Peribacillus</taxon>
    </lineage>
</organism>
<dbReference type="GO" id="GO:0016758">
    <property type="term" value="F:hexosyltransferase activity"/>
    <property type="evidence" value="ECO:0007669"/>
    <property type="project" value="TreeGrafter"/>
</dbReference>
<dbReference type="Pfam" id="PF13439">
    <property type="entry name" value="Glyco_transf_4"/>
    <property type="match status" value="1"/>
</dbReference>
<dbReference type="PANTHER" id="PTHR45947:SF3">
    <property type="entry name" value="SULFOQUINOVOSYL TRANSFERASE SQD2"/>
    <property type="match status" value="1"/>
</dbReference>
<proteinExistence type="predicted"/>
<dbReference type="Gene3D" id="3.40.50.2000">
    <property type="entry name" value="Glycogen Phosphorylase B"/>
    <property type="match status" value="2"/>
</dbReference>
<dbReference type="Proteomes" id="UP000234748">
    <property type="component" value="Unassembled WGS sequence"/>
</dbReference>
<gene>
    <name evidence="3" type="ORF">CUU66_01070</name>
</gene>
<name>A0A2N5MBS1_9BACI</name>
<evidence type="ECO:0000259" key="1">
    <source>
        <dbReference type="Pfam" id="PF00534"/>
    </source>
</evidence>
<dbReference type="SUPFAM" id="SSF53756">
    <property type="entry name" value="UDP-Glycosyltransferase/glycogen phosphorylase"/>
    <property type="match status" value="1"/>
</dbReference>
<dbReference type="PANTHER" id="PTHR45947">
    <property type="entry name" value="SULFOQUINOVOSYL TRANSFERASE SQD2"/>
    <property type="match status" value="1"/>
</dbReference>
<dbReference type="InterPro" id="IPR050194">
    <property type="entry name" value="Glycosyltransferase_grp1"/>
</dbReference>
<dbReference type="EMBL" id="PGUY01000002">
    <property type="protein sequence ID" value="PLT31783.1"/>
    <property type="molecule type" value="Genomic_DNA"/>
</dbReference>
<evidence type="ECO:0000313" key="3">
    <source>
        <dbReference type="EMBL" id="PLT31783.1"/>
    </source>
</evidence>
<keyword evidence="4" id="KW-1185">Reference proteome</keyword>